<reference evidence="2" key="1">
    <citation type="submission" date="2023-10" db="EMBL/GenBank/DDBJ databases">
        <title>Genome assembly of Pristionchus species.</title>
        <authorList>
            <person name="Yoshida K."/>
            <person name="Sommer R.J."/>
        </authorList>
    </citation>
    <scope>NUCLEOTIDE SEQUENCE</scope>
    <source>
        <strain evidence="2">RS5133</strain>
    </source>
</reference>
<protein>
    <submittedName>
        <fullName evidence="2">Uncharacterized protein</fullName>
    </submittedName>
</protein>
<gene>
    <name evidence="2" type="ORF">PFISCL1PPCAC_18842</name>
</gene>
<evidence type="ECO:0000256" key="1">
    <source>
        <dbReference type="SAM" id="MobiDB-lite"/>
    </source>
</evidence>
<accession>A0AAV5W711</accession>
<feature type="compositionally biased region" description="Polar residues" evidence="1">
    <location>
        <begin position="155"/>
        <end position="164"/>
    </location>
</feature>
<dbReference type="Proteomes" id="UP001432322">
    <property type="component" value="Unassembled WGS sequence"/>
</dbReference>
<feature type="region of interest" description="Disordered" evidence="1">
    <location>
        <begin position="126"/>
        <end position="212"/>
    </location>
</feature>
<keyword evidence="3" id="KW-1185">Reference proteome</keyword>
<sequence>MRGDHAELLIDGESETWLYSRNQGDRGFDKLEMLLRLSDKLGSATLRRAAETFLMSDENCRKISLSPLHRLFLADKYRLSVPCSRVMGKLTKREYEKMRRDPTNHKFLELSLPLLASLETKFSVRPSQQLQQVQQGEGAVVEEETNETEPAADSSLPSPSTARSTCRVVRTAPSAPVAPTASHSRSRSRPTTRIQSQSGARRSLRLQGRNPN</sequence>
<organism evidence="2 3">
    <name type="scientific">Pristionchus fissidentatus</name>
    <dbReference type="NCBI Taxonomy" id="1538716"/>
    <lineage>
        <taxon>Eukaryota</taxon>
        <taxon>Metazoa</taxon>
        <taxon>Ecdysozoa</taxon>
        <taxon>Nematoda</taxon>
        <taxon>Chromadorea</taxon>
        <taxon>Rhabditida</taxon>
        <taxon>Rhabditina</taxon>
        <taxon>Diplogasteromorpha</taxon>
        <taxon>Diplogasteroidea</taxon>
        <taxon>Neodiplogasteridae</taxon>
        <taxon>Pristionchus</taxon>
    </lineage>
</organism>
<evidence type="ECO:0000313" key="2">
    <source>
        <dbReference type="EMBL" id="GMT27545.1"/>
    </source>
</evidence>
<dbReference type="AlphaFoldDB" id="A0AAV5W711"/>
<feature type="compositionally biased region" description="Low complexity" evidence="1">
    <location>
        <begin position="167"/>
        <end position="183"/>
    </location>
</feature>
<feature type="compositionally biased region" description="Low complexity" evidence="1">
    <location>
        <begin position="128"/>
        <end position="139"/>
    </location>
</feature>
<proteinExistence type="predicted"/>
<dbReference type="EMBL" id="BTSY01000005">
    <property type="protein sequence ID" value="GMT27545.1"/>
    <property type="molecule type" value="Genomic_DNA"/>
</dbReference>
<name>A0AAV5W711_9BILA</name>
<evidence type="ECO:0000313" key="3">
    <source>
        <dbReference type="Proteomes" id="UP001432322"/>
    </source>
</evidence>
<comment type="caution">
    <text evidence="2">The sequence shown here is derived from an EMBL/GenBank/DDBJ whole genome shotgun (WGS) entry which is preliminary data.</text>
</comment>